<evidence type="ECO:0000256" key="4">
    <source>
        <dbReference type="ARBA" id="ARBA00022989"/>
    </source>
</evidence>
<feature type="transmembrane region" description="Helical" evidence="6">
    <location>
        <begin position="381"/>
        <end position="399"/>
    </location>
</feature>
<dbReference type="CDD" id="cd07731">
    <property type="entry name" value="ComA-like_MBL-fold"/>
    <property type="match status" value="1"/>
</dbReference>
<dbReference type="InterPro" id="IPR025405">
    <property type="entry name" value="DUF4131"/>
</dbReference>
<dbReference type="GO" id="GO:0005886">
    <property type="term" value="C:plasma membrane"/>
    <property type="evidence" value="ECO:0007669"/>
    <property type="project" value="UniProtKB-SubCell"/>
</dbReference>
<evidence type="ECO:0000313" key="11">
    <source>
        <dbReference type="Proteomes" id="UP000807825"/>
    </source>
</evidence>
<dbReference type="Gene3D" id="3.60.15.10">
    <property type="entry name" value="Ribonuclease Z/Hydroxyacylglutathione hydrolase-like"/>
    <property type="match status" value="1"/>
</dbReference>
<dbReference type="InterPro" id="IPR001279">
    <property type="entry name" value="Metallo-B-lactamas"/>
</dbReference>
<dbReference type="InterPro" id="IPR036866">
    <property type="entry name" value="RibonucZ/Hydroxyglut_hydro"/>
</dbReference>
<protein>
    <submittedName>
        <fullName evidence="10">DNA internalization-related competence protein ComEC/Rec2</fullName>
    </submittedName>
</protein>
<dbReference type="NCBIfam" id="TIGR00361">
    <property type="entry name" value="ComEC_Rec2"/>
    <property type="match status" value="1"/>
</dbReference>
<evidence type="ECO:0000259" key="7">
    <source>
        <dbReference type="Pfam" id="PF00753"/>
    </source>
</evidence>
<keyword evidence="2" id="KW-1003">Cell membrane</keyword>
<feature type="domain" description="Metallo-beta-lactamase" evidence="7">
    <location>
        <begin position="509"/>
        <end position="699"/>
    </location>
</feature>
<feature type="transmembrane region" description="Helical" evidence="6">
    <location>
        <begin position="187"/>
        <end position="209"/>
    </location>
</feature>
<dbReference type="InterPro" id="IPR052159">
    <property type="entry name" value="Competence_DNA_uptake"/>
</dbReference>
<feature type="transmembrane region" description="Helical" evidence="6">
    <location>
        <begin position="249"/>
        <end position="266"/>
    </location>
</feature>
<sequence length="762" mass="82731">VTWGDGFSPSTDRCVVHATVLRLWASGDGFRVILVENGWDDKTDAYLPGLGRLTVRQNATPLYAGDRISFRTSLRKPINRGNPGEYDWETDCRHNGIIWLASVEGEDSVVVASRGARWTPNAIVFRVRVAMDQFLEHNSGKILGTYSERFSNSGTPKQVRGFLKGIVLGDMGGIDHALQKSFSDSGLAHVLSASGLHVGIVVIVSLFAIRVATYFVPGMLLWIPFSKLGALASIPAIVFYCFLVGARVPAVRSGIMGVVIALALLLDRRWNSANSLALAALIILLMNPLSLFTPSFQLSFGAMAGIFVVVPDFMKSARARNGQEGSGGQTDSSSSRRVTFYLSLVVVTSIAATLPITPFLLQTFHSLPMWTIPANLVTDFALTPALAFGLLGPAVGLIFPSAGAWILAIADLMSWFIIEVSFFFANLPGSVIRIPNMYPGEFLLCFVAALLLIWFVRNPEKKRLWIPAMSGLVLVLLICSLRFRHENNEFKVVFLNVGKGDASFASAPDTRGMLIDGGIMNQYFDAGKSIVRPFLDWAGVQSLDRVLISHPQMDHMGGVLHVVERVGVAGILWNPIGKAPPHLRSIFNLAGQDKVFEVHRNIRPLKLGNAVVTFLGKPWSGEDRPSGRDVNNASVVARIDYGNASFLFTGDLERGGEEELLASGLPVSATVLKVAHHGGDTSSSMSFLKAVSPRIAVISADYPSTVRVPNPMVLERLRSVGADVFITGRDGAITVETDGSTIYVTTGRQYGDGPRMVRKAYR</sequence>
<keyword evidence="5 6" id="KW-0472">Membrane</keyword>
<dbReference type="InterPro" id="IPR004477">
    <property type="entry name" value="ComEC_N"/>
</dbReference>
<feature type="transmembrane region" description="Helical" evidence="6">
    <location>
        <begin position="406"/>
        <end position="425"/>
    </location>
</feature>
<feature type="transmembrane region" description="Helical" evidence="6">
    <location>
        <begin position="464"/>
        <end position="483"/>
    </location>
</feature>
<feature type="domain" description="DUF4131" evidence="9">
    <location>
        <begin position="28"/>
        <end position="107"/>
    </location>
</feature>
<dbReference type="GO" id="GO:0030420">
    <property type="term" value="P:establishment of competence for transformation"/>
    <property type="evidence" value="ECO:0007669"/>
    <property type="project" value="InterPro"/>
</dbReference>
<dbReference type="SUPFAM" id="SSF56281">
    <property type="entry name" value="Metallo-hydrolase/oxidoreductase"/>
    <property type="match status" value="1"/>
</dbReference>
<feature type="transmembrane region" description="Helical" evidence="6">
    <location>
        <begin position="273"/>
        <end position="292"/>
    </location>
</feature>
<dbReference type="Proteomes" id="UP000807825">
    <property type="component" value="Unassembled WGS sequence"/>
</dbReference>
<reference evidence="10" key="1">
    <citation type="submission" date="2020-07" db="EMBL/GenBank/DDBJ databases">
        <title>Huge and variable diversity of episymbiotic CPR bacteria and DPANN archaea in groundwater ecosystems.</title>
        <authorList>
            <person name="He C.Y."/>
            <person name="Keren R."/>
            <person name="Whittaker M."/>
            <person name="Farag I.F."/>
            <person name="Doudna J."/>
            <person name="Cate J.H.D."/>
            <person name="Banfield J.F."/>
        </authorList>
    </citation>
    <scope>NUCLEOTIDE SEQUENCE</scope>
    <source>
        <strain evidence="10">NC_groundwater_1664_Pr3_B-0.1um_52_9</strain>
    </source>
</reference>
<dbReference type="PANTHER" id="PTHR30619:SF1">
    <property type="entry name" value="RECOMBINATION PROTEIN 2"/>
    <property type="match status" value="1"/>
</dbReference>
<evidence type="ECO:0000259" key="9">
    <source>
        <dbReference type="Pfam" id="PF13567"/>
    </source>
</evidence>
<dbReference type="Pfam" id="PF00753">
    <property type="entry name" value="Lactamase_B"/>
    <property type="match status" value="1"/>
</dbReference>
<dbReference type="Pfam" id="PF03772">
    <property type="entry name" value="Competence"/>
    <property type="match status" value="1"/>
</dbReference>
<dbReference type="EMBL" id="JACRDE010000615">
    <property type="protein sequence ID" value="MBI5252493.1"/>
    <property type="molecule type" value="Genomic_DNA"/>
</dbReference>
<organism evidence="10 11">
    <name type="scientific">Desulfomonile tiedjei</name>
    <dbReference type="NCBI Taxonomy" id="2358"/>
    <lineage>
        <taxon>Bacteria</taxon>
        <taxon>Pseudomonadati</taxon>
        <taxon>Thermodesulfobacteriota</taxon>
        <taxon>Desulfomonilia</taxon>
        <taxon>Desulfomonilales</taxon>
        <taxon>Desulfomonilaceae</taxon>
        <taxon>Desulfomonile</taxon>
    </lineage>
</organism>
<feature type="non-terminal residue" evidence="10">
    <location>
        <position position="1"/>
    </location>
</feature>
<gene>
    <name evidence="10" type="ORF">HY912_23610</name>
</gene>
<evidence type="ECO:0000259" key="8">
    <source>
        <dbReference type="Pfam" id="PF03772"/>
    </source>
</evidence>
<comment type="caution">
    <text evidence="10">The sequence shown here is derived from an EMBL/GenBank/DDBJ whole genome shotgun (WGS) entry which is preliminary data.</text>
</comment>
<name>A0A9D6Z2Q9_9BACT</name>
<evidence type="ECO:0000256" key="2">
    <source>
        <dbReference type="ARBA" id="ARBA00022475"/>
    </source>
</evidence>
<dbReference type="NCBIfam" id="TIGR00360">
    <property type="entry name" value="ComEC_N-term"/>
    <property type="match status" value="1"/>
</dbReference>
<evidence type="ECO:0000256" key="5">
    <source>
        <dbReference type="ARBA" id="ARBA00023136"/>
    </source>
</evidence>
<dbReference type="PANTHER" id="PTHR30619">
    <property type="entry name" value="DNA INTERNALIZATION/COMPETENCE PROTEIN COMEC/REC2"/>
    <property type="match status" value="1"/>
</dbReference>
<dbReference type="InterPro" id="IPR035681">
    <property type="entry name" value="ComA-like_MBL"/>
</dbReference>
<evidence type="ECO:0000256" key="3">
    <source>
        <dbReference type="ARBA" id="ARBA00022692"/>
    </source>
</evidence>
<keyword evidence="4 6" id="KW-1133">Transmembrane helix</keyword>
<dbReference type="AlphaFoldDB" id="A0A9D6Z2Q9"/>
<proteinExistence type="predicted"/>
<evidence type="ECO:0000256" key="1">
    <source>
        <dbReference type="ARBA" id="ARBA00004651"/>
    </source>
</evidence>
<comment type="subcellular location">
    <subcellularLocation>
        <location evidence="1">Cell membrane</location>
        <topology evidence="1">Multi-pass membrane protein</topology>
    </subcellularLocation>
</comment>
<dbReference type="InterPro" id="IPR004797">
    <property type="entry name" value="Competence_ComEC/Rec2"/>
</dbReference>
<feature type="domain" description="ComEC/Rec2-related protein" evidence="8">
    <location>
        <begin position="166"/>
        <end position="455"/>
    </location>
</feature>
<feature type="transmembrane region" description="Helical" evidence="6">
    <location>
        <begin position="437"/>
        <end position="457"/>
    </location>
</feature>
<evidence type="ECO:0000256" key="6">
    <source>
        <dbReference type="SAM" id="Phobius"/>
    </source>
</evidence>
<feature type="transmembrane region" description="Helical" evidence="6">
    <location>
        <begin position="338"/>
        <end position="361"/>
    </location>
</feature>
<evidence type="ECO:0000313" key="10">
    <source>
        <dbReference type="EMBL" id="MBI5252493.1"/>
    </source>
</evidence>
<keyword evidence="3 6" id="KW-0812">Transmembrane</keyword>
<dbReference type="Pfam" id="PF13567">
    <property type="entry name" value="DUF4131"/>
    <property type="match status" value="1"/>
</dbReference>
<feature type="transmembrane region" description="Helical" evidence="6">
    <location>
        <begin position="221"/>
        <end position="243"/>
    </location>
</feature>
<accession>A0A9D6Z2Q9</accession>